<reference evidence="2 3" key="1">
    <citation type="submission" date="2016-04" db="EMBL/GenBank/DDBJ databases">
        <title>First whole genome shotgun sequence of the bacterium Enteractinococcus sp. strain UASWS1574.</title>
        <authorList>
            <person name="Crovadore J."/>
            <person name="Chablais R."/>
            <person name="Lefort F."/>
        </authorList>
    </citation>
    <scope>NUCLEOTIDE SEQUENCE [LARGE SCALE GENOMIC DNA]</scope>
    <source>
        <strain evidence="2 3">UASWS1574</strain>
    </source>
</reference>
<comment type="caution">
    <text evidence="2">The sequence shown here is derived from an EMBL/GenBank/DDBJ whole genome shotgun (WGS) entry which is preliminary data.</text>
</comment>
<dbReference type="InterPro" id="IPR007331">
    <property type="entry name" value="Htaa"/>
</dbReference>
<dbReference type="STRING" id="1837282.A6F49_02760"/>
<dbReference type="Pfam" id="PF04213">
    <property type="entry name" value="HtaA"/>
    <property type="match status" value="1"/>
</dbReference>
<gene>
    <name evidence="2" type="ORF">A6F49_02760</name>
</gene>
<name>A0A1B7LUK6_9MICC</name>
<feature type="domain" description="Htaa" evidence="1">
    <location>
        <begin position="8"/>
        <end position="148"/>
    </location>
</feature>
<organism evidence="2 3">
    <name type="scientific">Enteractinococcus helveticum</name>
    <dbReference type="NCBI Taxonomy" id="1837282"/>
    <lineage>
        <taxon>Bacteria</taxon>
        <taxon>Bacillati</taxon>
        <taxon>Actinomycetota</taxon>
        <taxon>Actinomycetes</taxon>
        <taxon>Micrococcales</taxon>
        <taxon>Micrococcaceae</taxon>
    </lineage>
</organism>
<evidence type="ECO:0000313" key="2">
    <source>
        <dbReference type="EMBL" id="OAV51044.1"/>
    </source>
</evidence>
<dbReference type="AlphaFoldDB" id="A0A1B7LUK6"/>
<dbReference type="OrthoDB" id="7210788at2"/>
<evidence type="ECO:0000259" key="1">
    <source>
        <dbReference type="Pfam" id="PF04213"/>
    </source>
</evidence>
<protein>
    <recommendedName>
        <fullName evidence="1">Htaa domain-containing protein</fullName>
    </recommendedName>
</protein>
<dbReference type="Proteomes" id="UP000078292">
    <property type="component" value="Unassembled WGS sequence"/>
</dbReference>
<sequence length="149" mass="16648">MKGNVLNLLWGIKRSFLGYLERLPDCMIATNEGVRRDSETGDFIFPLEERQELASGGYRWKFGGDLRIQAHGGMLLVIFMNPWLTVTDTGTELCVIDPMHWPDTSQREVLGVSQETSGSEFPLVLAEEALETFNNVYPAGESLAPVRLA</sequence>
<accession>A0A1B7LUK6</accession>
<proteinExistence type="predicted"/>
<dbReference type="EMBL" id="LXEY01000118">
    <property type="protein sequence ID" value="OAV51044.1"/>
    <property type="molecule type" value="Genomic_DNA"/>
</dbReference>
<keyword evidence="3" id="KW-1185">Reference proteome</keyword>
<dbReference type="RefSeq" id="WP_043055878.1">
    <property type="nucleotide sequence ID" value="NZ_LXEY01000118.1"/>
</dbReference>
<evidence type="ECO:0000313" key="3">
    <source>
        <dbReference type="Proteomes" id="UP000078292"/>
    </source>
</evidence>